<reference evidence="6 7" key="1">
    <citation type="submission" date="2016-07" db="EMBL/GenBank/DDBJ databases">
        <title>Pervasive Adenine N6-methylation of Active Genes in Fungi.</title>
        <authorList>
            <consortium name="DOE Joint Genome Institute"/>
            <person name="Mondo S.J."/>
            <person name="Dannebaum R.O."/>
            <person name="Kuo R.C."/>
            <person name="Labutti K."/>
            <person name="Haridas S."/>
            <person name="Kuo A."/>
            <person name="Salamov A."/>
            <person name="Ahrendt S.R."/>
            <person name="Lipzen A."/>
            <person name="Sullivan W."/>
            <person name="Andreopoulos W.B."/>
            <person name="Clum A."/>
            <person name="Lindquist E."/>
            <person name="Daum C."/>
            <person name="Ramamoorthy G.K."/>
            <person name="Gryganskyi A."/>
            <person name="Culley D."/>
            <person name="Magnuson J.K."/>
            <person name="James T.Y."/>
            <person name="O'Malley M.A."/>
            <person name="Stajich J.E."/>
            <person name="Spatafora J.W."/>
            <person name="Visel A."/>
            <person name="Grigoriev I.V."/>
        </authorList>
    </citation>
    <scope>NUCLEOTIDE SEQUENCE [LARGE SCALE GENOMIC DNA]</scope>
    <source>
        <strain evidence="6 7">CBS 115471</strain>
    </source>
</reference>
<sequence>MADPQPPSRSNTPTIAPPMRRPLEEDHAPAVSSPLNPNPDPGARARPRAPQREQREKRETLKKREASSHTRGSTPNAKSTKQDRPSAPSPMRYSIPEPKYADYDPPKDGIFASREPIPIVAPDGVTELKKPVDHAWNKKGYRYTHCVADPYFRHKQFYRQSDSRPYGPRMSHEDSDKSFHFDDSGTIFTTEKGWRMGRGNVVAREGRMYYEVKILRGIPLEGPPPDGETVPCPHIRIGWARREAPLDAPVGYDGYSYGITDTRFETIHRSRPNKIFKPLPKGTKSKHAKARPPHGRPMPVELITDQHVQEGDVIGMEIRLPSLSLHRKVVEGIYNPAVDMGDGFDTATSNNIKDPLNMDKPLDIIRDRIPVPYKGNFYFEQLDYTCTKSVEAYHDRGPVPKINPSPNHEDVNLRSLPSSHIKVYKNGKEVGIAFENILAFLPPASAPAAQPGARPGYDDGMVGYFPAISAFNGGICQVNFGPDLWCPPDEVLKQREKDTEMFGGVNAETQVSEGRKLRAIGERFKEQIAEDVVWDIIDEVDFFMQDGAWEYKGDAVAVNEGKSTPKARGFANPDENLGVEVGKRY</sequence>
<comment type="similarity">
    <text evidence="3">Belongs to the cclA family.</text>
</comment>
<evidence type="ECO:0000256" key="3">
    <source>
        <dbReference type="ARBA" id="ARBA00038149"/>
    </source>
</evidence>
<proteinExistence type="inferred from homology"/>
<organism evidence="6 7">
    <name type="scientific">Clohesyomyces aquaticus</name>
    <dbReference type="NCBI Taxonomy" id="1231657"/>
    <lineage>
        <taxon>Eukaryota</taxon>
        <taxon>Fungi</taxon>
        <taxon>Dikarya</taxon>
        <taxon>Ascomycota</taxon>
        <taxon>Pezizomycotina</taxon>
        <taxon>Dothideomycetes</taxon>
        <taxon>Pleosporomycetidae</taxon>
        <taxon>Pleosporales</taxon>
        <taxon>Lindgomycetaceae</taxon>
        <taxon>Clohesyomyces</taxon>
    </lineage>
</organism>
<gene>
    <name evidence="6" type="ORF">BCR34DRAFT_628209</name>
</gene>
<keyword evidence="2" id="KW-0539">Nucleus</keyword>
<dbReference type="InterPro" id="IPR003877">
    <property type="entry name" value="SPRY_dom"/>
</dbReference>
<comment type="subcellular location">
    <subcellularLocation>
        <location evidence="1">Nucleus</location>
    </subcellularLocation>
</comment>
<feature type="domain" description="SPRY" evidence="5">
    <location>
        <begin position="205"/>
        <end position="484"/>
    </location>
</feature>
<feature type="compositionally biased region" description="Basic and acidic residues" evidence="4">
    <location>
        <begin position="50"/>
        <end position="68"/>
    </location>
</feature>
<evidence type="ECO:0000256" key="2">
    <source>
        <dbReference type="ARBA" id="ARBA00023242"/>
    </source>
</evidence>
<evidence type="ECO:0000313" key="7">
    <source>
        <dbReference type="Proteomes" id="UP000193144"/>
    </source>
</evidence>
<evidence type="ECO:0000259" key="5">
    <source>
        <dbReference type="SMART" id="SM00449"/>
    </source>
</evidence>
<evidence type="ECO:0000313" key="6">
    <source>
        <dbReference type="EMBL" id="ORX99411.1"/>
    </source>
</evidence>
<dbReference type="STRING" id="1231657.A0A1Y1YN22"/>
<feature type="region of interest" description="Disordered" evidence="4">
    <location>
        <begin position="273"/>
        <end position="299"/>
    </location>
</feature>
<dbReference type="Proteomes" id="UP000193144">
    <property type="component" value="Unassembled WGS sequence"/>
</dbReference>
<keyword evidence="7" id="KW-1185">Reference proteome</keyword>
<dbReference type="InterPro" id="IPR037353">
    <property type="entry name" value="ASH2"/>
</dbReference>
<dbReference type="EMBL" id="MCFA01000198">
    <property type="protein sequence ID" value="ORX99411.1"/>
    <property type="molecule type" value="Genomic_DNA"/>
</dbReference>
<dbReference type="Gene3D" id="2.60.120.920">
    <property type="match status" value="1"/>
</dbReference>
<dbReference type="CDD" id="cd12872">
    <property type="entry name" value="SPRY_Ash2"/>
    <property type="match status" value="1"/>
</dbReference>
<feature type="region of interest" description="Disordered" evidence="4">
    <location>
        <begin position="1"/>
        <end position="106"/>
    </location>
</feature>
<dbReference type="OrthoDB" id="10266026at2759"/>
<dbReference type="InterPro" id="IPR013320">
    <property type="entry name" value="ConA-like_dom_sf"/>
</dbReference>
<dbReference type="SUPFAM" id="SSF49899">
    <property type="entry name" value="Concanavalin A-like lectins/glucanases"/>
    <property type="match status" value="1"/>
</dbReference>
<dbReference type="PANTHER" id="PTHR10598">
    <property type="entry name" value="SET1/ASH2 HISTONE METHYLTRANSFERASE COMPLEX SUBUNIT ASH2"/>
    <property type="match status" value="1"/>
</dbReference>
<evidence type="ECO:0000256" key="4">
    <source>
        <dbReference type="SAM" id="MobiDB-lite"/>
    </source>
</evidence>
<dbReference type="AlphaFoldDB" id="A0A1Y1YN22"/>
<dbReference type="InterPro" id="IPR043136">
    <property type="entry name" value="B30.2/SPRY_sf"/>
</dbReference>
<dbReference type="GO" id="GO:0000976">
    <property type="term" value="F:transcription cis-regulatory region binding"/>
    <property type="evidence" value="ECO:0007669"/>
    <property type="project" value="TreeGrafter"/>
</dbReference>
<dbReference type="PANTHER" id="PTHR10598:SF0">
    <property type="entry name" value="SET1_ASH2 HISTONE METHYLTRANSFERASE COMPLEX SUBUNIT ASH2"/>
    <property type="match status" value="1"/>
</dbReference>
<name>A0A1Y1YN22_9PLEO</name>
<dbReference type="GO" id="GO:0048188">
    <property type="term" value="C:Set1C/COMPASS complex"/>
    <property type="evidence" value="ECO:0007669"/>
    <property type="project" value="InterPro"/>
</dbReference>
<dbReference type="SMART" id="SM00449">
    <property type="entry name" value="SPRY"/>
    <property type="match status" value="1"/>
</dbReference>
<evidence type="ECO:0000256" key="1">
    <source>
        <dbReference type="ARBA" id="ARBA00004123"/>
    </source>
</evidence>
<accession>A0A1Y1YN22</accession>
<feature type="compositionally biased region" description="Polar residues" evidence="4">
    <location>
        <begin position="69"/>
        <end position="79"/>
    </location>
</feature>
<feature type="compositionally biased region" description="Basic residues" evidence="4">
    <location>
        <begin position="283"/>
        <end position="294"/>
    </location>
</feature>
<protein>
    <recommendedName>
        <fullName evidence="5">SPRY domain-containing protein</fullName>
    </recommendedName>
</protein>
<comment type="caution">
    <text evidence="6">The sequence shown here is derived from an EMBL/GenBank/DDBJ whole genome shotgun (WGS) entry which is preliminary data.</text>
</comment>